<dbReference type="NCBIfam" id="TIGR02168">
    <property type="entry name" value="SMC_prok_B"/>
    <property type="match status" value="1"/>
</dbReference>
<dbReference type="EMBL" id="LJQB01000060">
    <property type="protein sequence ID" value="KPW84218.1"/>
    <property type="molecule type" value="Genomic_DNA"/>
</dbReference>
<evidence type="ECO:0000256" key="4">
    <source>
        <dbReference type="ARBA" id="ARBA00023054"/>
    </source>
</evidence>
<comment type="domain">
    <text evidence="6">Contains large globular domains required for ATP hydrolysis at each terminus and a third globular domain forming a flexible hinge near the middle of the molecule. These domains are separated by coiled-coil structures.</text>
</comment>
<dbReference type="InterPro" id="IPR027417">
    <property type="entry name" value="P-loop_NTPase"/>
</dbReference>
<feature type="coiled-coil region" evidence="6">
    <location>
        <begin position="358"/>
        <end position="392"/>
    </location>
</feature>
<dbReference type="GO" id="GO:0005737">
    <property type="term" value="C:cytoplasm"/>
    <property type="evidence" value="ECO:0007669"/>
    <property type="project" value="UniProtKB-SubCell"/>
</dbReference>
<dbReference type="GO" id="GO:0005694">
    <property type="term" value="C:chromosome"/>
    <property type="evidence" value="ECO:0007669"/>
    <property type="project" value="InterPro"/>
</dbReference>
<comment type="caution">
    <text evidence="8">The sequence shown here is derived from an EMBL/GenBank/DDBJ whole genome shotgun (WGS) entry which is preliminary data.</text>
</comment>
<dbReference type="CDD" id="cd03278">
    <property type="entry name" value="ABC_SMC_barmotin"/>
    <property type="match status" value="2"/>
</dbReference>
<dbReference type="SMART" id="SM00968">
    <property type="entry name" value="SMC_hinge"/>
    <property type="match status" value="1"/>
</dbReference>
<dbReference type="GO" id="GO:0006260">
    <property type="term" value="P:DNA replication"/>
    <property type="evidence" value="ECO:0007669"/>
    <property type="project" value="UniProtKB-UniRule"/>
</dbReference>
<dbReference type="InterPro" id="IPR011890">
    <property type="entry name" value="SMC_prok"/>
</dbReference>
<sequence>MSSRSSNARPIWATTWRCSTNCLAQSWCGMCRRFVSCWSATVSAAASWCWPPWQRADAVRLKCIKLAGFKSFVDPTTVNFPSNMAAVVGPNGCGKSNIIDAVRWVMGESSAKNLRGESMTDVIFNGSTSRKPVSQASIELVFDNSDGTLVGEYAAYAEISIRRKVTRDSQNSYYLNGTKCRRRDITDIFLGTGLGPRSYSIIEQGMISKLIEAKPEDLRNFIEEAAGISKYKERRRETENRIRRTHENLARLTDLREELERQLERLHRQAQAAEKYQEYKAEERQLKAQLSALRWQALNDLVGQREAVIGNQEVGFEALVADQRSADASIERLRDGHHDLSERFNLVQGRFYSVGGDIARVEQSIQHGQQRLRQLQDDLREAERARQETESHLGHDTTLLATLGEELEMLEPEQEMTSAAAEESAIALEDAEAAMQGWQEKWDVFNQQSAEPQRQAQVQQSRIQQLEQSIERLAERQRRLAEERQLLAADPEDAAILELSEDLATRDMTLEELNMGEEQAVERLEQLREALQQASQAQQQAQGELQRLNGRLASLEALQQAALDPDTGTAEWLRDQQLAERPRLAEGLSVEAGWEMAVETVLGADLQAVLVDDFDGFDLAGFQQGDLRLLSAGADTVRAPGSLLEKVDSMVDLSAWLGQVIPVENLDEALARRAQLGAGQSLISRDGYWVGRHFLRVRRASEAQSGVLARGQELQRLGLERDEREATLATLEEQLLVLREQQSQEEDAREQLRRRVQDETRQQSELKAQLSAVRVKVEQLTLRRTRLDEELAELGEQRAVEHEHLGESRLQLQDALDSMAQDTEQREVLQAQRDALRERLDRIRQDARQHKDHSHQLAVRLGSIKAQYDSTRQALERLRMQSERLTEKREQLSLNLEEGEAPLEELRLKLEELLERRMVVDDEMRIAKNALEDADRELREAEKRRTQAEQQSQLLRGQLEQQRLEWQALTVRRKALQDQLHEDGYDLHGVLATLTPEASEQAAEQQLESIAGRIQRLGAINLAAIDEYQQQSERKRYLDAQDADLVEALDTLENVIRKIDKETRNRFKDTFDQINSGIQALFPKVFGGGSAYLELTGEDLLDTGVTIMARPPGKKNSTIHLLSGGEKALTALALVFAIFKLNPAPFCMLDEVDAPLDDANVGRYARLVKEMSQTVQFIYITHNKIAMEMADQLMGVTMHEPGCSRLVAVDVEQAMALVDA</sequence>
<keyword evidence="2 6" id="KW-0547">Nucleotide-binding</keyword>
<dbReference type="PATRIC" id="fig|200452.3.peg.918"/>
<evidence type="ECO:0000259" key="7">
    <source>
        <dbReference type="SMART" id="SM00968"/>
    </source>
</evidence>
<dbReference type="InterPro" id="IPR010935">
    <property type="entry name" value="SMC_hinge"/>
</dbReference>
<evidence type="ECO:0000256" key="1">
    <source>
        <dbReference type="ARBA" id="ARBA00022490"/>
    </source>
</evidence>
<dbReference type="SUPFAM" id="SSF52540">
    <property type="entry name" value="P-loop containing nucleoside triphosphate hydrolases"/>
    <property type="match status" value="1"/>
</dbReference>
<feature type="coiled-coil region" evidence="6">
    <location>
        <begin position="421"/>
        <end position="558"/>
    </location>
</feature>
<name>A0A0P9LZQ7_9PSED</name>
<dbReference type="GO" id="GO:0007062">
    <property type="term" value="P:sister chromatid cohesion"/>
    <property type="evidence" value="ECO:0007669"/>
    <property type="project" value="InterPro"/>
</dbReference>
<comment type="subcellular location">
    <subcellularLocation>
        <location evidence="6">Cytoplasm</location>
    </subcellularLocation>
</comment>
<evidence type="ECO:0000256" key="5">
    <source>
        <dbReference type="ARBA" id="ARBA00023125"/>
    </source>
</evidence>
<dbReference type="Gene3D" id="3.40.50.300">
    <property type="entry name" value="P-loop containing nucleotide triphosphate hydrolases"/>
    <property type="match status" value="2"/>
</dbReference>
<organism evidence="8 9">
    <name type="scientific">Pseudomonas congelans</name>
    <dbReference type="NCBI Taxonomy" id="200452"/>
    <lineage>
        <taxon>Bacteria</taxon>
        <taxon>Pseudomonadati</taxon>
        <taxon>Pseudomonadota</taxon>
        <taxon>Gammaproteobacteria</taxon>
        <taxon>Pseudomonadales</taxon>
        <taxon>Pseudomonadaceae</taxon>
        <taxon>Pseudomonas</taxon>
    </lineage>
</organism>
<dbReference type="GO" id="GO:0005524">
    <property type="term" value="F:ATP binding"/>
    <property type="evidence" value="ECO:0007669"/>
    <property type="project" value="UniProtKB-UniRule"/>
</dbReference>
<dbReference type="SUPFAM" id="SSF75553">
    <property type="entry name" value="Smc hinge domain"/>
    <property type="match status" value="1"/>
</dbReference>
<keyword evidence="5 6" id="KW-0238">DNA-binding</keyword>
<accession>A0A0P9LZQ7</accession>
<reference evidence="8 9" key="1">
    <citation type="submission" date="2015-09" db="EMBL/GenBank/DDBJ databases">
        <title>Genome announcement of multiple Pseudomonas syringae strains.</title>
        <authorList>
            <person name="Thakur S."/>
            <person name="Wang P.W."/>
            <person name="Gong Y."/>
            <person name="Weir B.S."/>
            <person name="Guttman D.S."/>
        </authorList>
    </citation>
    <scope>NUCLEOTIDE SEQUENCE [LARGE SCALE GENOMIC DNA]</scope>
    <source>
        <strain evidence="8 9">ICMP19117</strain>
    </source>
</reference>
<feature type="coiled-coil region" evidence="6">
    <location>
        <begin position="714"/>
        <end position="965"/>
    </location>
</feature>
<feature type="domain" description="SMC hinge" evidence="7">
    <location>
        <begin position="578"/>
        <end position="673"/>
    </location>
</feature>
<dbReference type="InterPro" id="IPR003395">
    <property type="entry name" value="RecF/RecN/SMC_N"/>
</dbReference>
<dbReference type="GO" id="GO:0007059">
    <property type="term" value="P:chromosome segregation"/>
    <property type="evidence" value="ECO:0007669"/>
    <property type="project" value="UniProtKB-UniRule"/>
</dbReference>
<protein>
    <recommendedName>
        <fullName evidence="6">Chromosome partition protein Smc</fullName>
    </recommendedName>
</protein>
<keyword evidence="4 6" id="KW-0175">Coiled coil</keyword>
<keyword evidence="3 6" id="KW-0067">ATP-binding</keyword>
<evidence type="ECO:0000313" key="8">
    <source>
        <dbReference type="EMBL" id="KPW84218.1"/>
    </source>
</evidence>
<dbReference type="GO" id="GO:0003677">
    <property type="term" value="F:DNA binding"/>
    <property type="evidence" value="ECO:0007669"/>
    <property type="project" value="UniProtKB-UniRule"/>
</dbReference>
<evidence type="ECO:0000256" key="3">
    <source>
        <dbReference type="ARBA" id="ARBA00022840"/>
    </source>
</evidence>
<dbReference type="Pfam" id="PF02463">
    <property type="entry name" value="SMC_N"/>
    <property type="match status" value="1"/>
</dbReference>
<feature type="binding site" evidence="6">
    <location>
        <begin position="90"/>
        <end position="97"/>
    </location>
    <ligand>
        <name>ATP</name>
        <dbReference type="ChEBI" id="CHEBI:30616"/>
    </ligand>
</feature>
<feature type="coiled-coil region" evidence="6">
    <location>
        <begin position="228"/>
        <end position="296"/>
    </location>
</feature>
<dbReference type="PIRSF" id="PIRSF005719">
    <property type="entry name" value="SMC"/>
    <property type="match status" value="1"/>
</dbReference>
<comment type="subunit">
    <text evidence="6">Homodimer.</text>
</comment>
<dbReference type="Pfam" id="PF06470">
    <property type="entry name" value="SMC_hinge"/>
    <property type="match status" value="1"/>
</dbReference>
<dbReference type="GO" id="GO:0030261">
    <property type="term" value="P:chromosome condensation"/>
    <property type="evidence" value="ECO:0007669"/>
    <property type="project" value="InterPro"/>
</dbReference>
<dbReference type="PANTHER" id="PTHR43977">
    <property type="entry name" value="STRUCTURAL MAINTENANCE OF CHROMOSOMES PROTEIN 3"/>
    <property type="match status" value="1"/>
</dbReference>
<dbReference type="InterPro" id="IPR036277">
    <property type="entry name" value="SMC_hinge_sf"/>
</dbReference>
<gene>
    <name evidence="6" type="primary">smc</name>
    <name evidence="8" type="ORF">ALO92_04472</name>
</gene>
<dbReference type="AlphaFoldDB" id="A0A0P9LZQ7"/>
<evidence type="ECO:0000313" key="9">
    <source>
        <dbReference type="Proteomes" id="UP000050411"/>
    </source>
</evidence>
<dbReference type="HAMAP" id="MF_01894">
    <property type="entry name" value="Smc_prok"/>
    <property type="match status" value="1"/>
</dbReference>
<dbReference type="InterPro" id="IPR024704">
    <property type="entry name" value="SMC"/>
</dbReference>
<comment type="similarity">
    <text evidence="6">Belongs to the SMC family.</text>
</comment>
<comment type="function">
    <text evidence="6">Required for chromosome condensation and partitioning.</text>
</comment>
<proteinExistence type="inferred from homology"/>
<dbReference type="Proteomes" id="UP000050411">
    <property type="component" value="Unassembled WGS sequence"/>
</dbReference>
<dbReference type="GO" id="GO:0016887">
    <property type="term" value="F:ATP hydrolysis activity"/>
    <property type="evidence" value="ECO:0007669"/>
    <property type="project" value="InterPro"/>
</dbReference>
<evidence type="ECO:0000256" key="6">
    <source>
        <dbReference type="HAMAP-Rule" id="MF_01894"/>
    </source>
</evidence>
<evidence type="ECO:0000256" key="2">
    <source>
        <dbReference type="ARBA" id="ARBA00022741"/>
    </source>
</evidence>
<keyword evidence="1 6" id="KW-0963">Cytoplasm</keyword>